<dbReference type="GO" id="GO:0016020">
    <property type="term" value="C:membrane"/>
    <property type="evidence" value="ECO:0007669"/>
    <property type="project" value="UniProtKB-SubCell"/>
</dbReference>
<reference evidence="7 8" key="1">
    <citation type="submission" date="2018-01" db="EMBL/GenBank/DDBJ databases">
        <title>Whole genome sequencing of Histamine producing bacteria.</title>
        <authorList>
            <person name="Butler K."/>
        </authorList>
    </citation>
    <scope>NUCLEOTIDE SEQUENCE [LARGE SCALE GENOMIC DNA]</scope>
    <source>
        <strain evidence="7 8">DSM 100436</strain>
    </source>
</reference>
<evidence type="ECO:0000256" key="2">
    <source>
        <dbReference type="ARBA" id="ARBA00022692"/>
    </source>
</evidence>
<feature type="transmembrane region" description="Helical" evidence="5">
    <location>
        <begin position="6"/>
        <end position="28"/>
    </location>
</feature>
<feature type="transmembrane region" description="Helical" evidence="5">
    <location>
        <begin position="252"/>
        <end position="270"/>
    </location>
</feature>
<evidence type="ECO:0000256" key="4">
    <source>
        <dbReference type="ARBA" id="ARBA00023136"/>
    </source>
</evidence>
<organism evidence="7 8">
    <name type="scientific">Photobacterium sanctipauli</name>
    <dbReference type="NCBI Taxonomy" id="1342794"/>
    <lineage>
        <taxon>Bacteria</taxon>
        <taxon>Pseudomonadati</taxon>
        <taxon>Pseudomonadota</taxon>
        <taxon>Gammaproteobacteria</taxon>
        <taxon>Vibrionales</taxon>
        <taxon>Vibrionaceae</taxon>
        <taxon>Photobacterium</taxon>
    </lineage>
</organism>
<dbReference type="PANTHER" id="PTHR22911">
    <property type="entry name" value="ACYL-MALONYL CONDENSING ENZYME-RELATED"/>
    <property type="match status" value="1"/>
</dbReference>
<feature type="transmembrane region" description="Helical" evidence="5">
    <location>
        <begin position="212"/>
        <end position="231"/>
    </location>
</feature>
<protein>
    <submittedName>
        <fullName evidence="7">EamA family transporter</fullName>
    </submittedName>
</protein>
<dbReference type="SUPFAM" id="SSF103481">
    <property type="entry name" value="Multidrug resistance efflux transporter EmrE"/>
    <property type="match status" value="2"/>
</dbReference>
<feature type="transmembrane region" description="Helical" evidence="5">
    <location>
        <begin position="276"/>
        <end position="296"/>
    </location>
</feature>
<comment type="subcellular location">
    <subcellularLocation>
        <location evidence="1">Membrane</location>
        <topology evidence="1">Multi-pass membrane protein</topology>
    </subcellularLocation>
</comment>
<feature type="transmembrane region" description="Helical" evidence="5">
    <location>
        <begin position="81"/>
        <end position="106"/>
    </location>
</feature>
<dbReference type="AlphaFoldDB" id="A0A2T3P0N2"/>
<dbReference type="Pfam" id="PF00892">
    <property type="entry name" value="EamA"/>
    <property type="match status" value="2"/>
</dbReference>
<feature type="transmembrane region" description="Helical" evidence="5">
    <location>
        <begin position="118"/>
        <end position="137"/>
    </location>
</feature>
<accession>A0A2T3P0N2</accession>
<evidence type="ECO:0000256" key="1">
    <source>
        <dbReference type="ARBA" id="ARBA00004141"/>
    </source>
</evidence>
<dbReference type="RefSeq" id="WP_036817559.1">
    <property type="nucleotide sequence ID" value="NZ_JGVO01000083.1"/>
</dbReference>
<dbReference type="PANTHER" id="PTHR22911:SF6">
    <property type="entry name" value="SOLUTE CARRIER FAMILY 35 MEMBER G1"/>
    <property type="match status" value="1"/>
</dbReference>
<keyword evidence="8" id="KW-1185">Reference proteome</keyword>
<evidence type="ECO:0000256" key="3">
    <source>
        <dbReference type="ARBA" id="ARBA00022989"/>
    </source>
</evidence>
<evidence type="ECO:0000313" key="7">
    <source>
        <dbReference type="EMBL" id="PSW22081.1"/>
    </source>
</evidence>
<feature type="domain" description="EamA" evidence="6">
    <location>
        <begin position="166"/>
        <end position="293"/>
    </location>
</feature>
<name>A0A2T3P0N2_9GAMM</name>
<feature type="transmembrane region" description="Helical" evidence="5">
    <location>
        <begin position="40"/>
        <end position="61"/>
    </location>
</feature>
<keyword evidence="4 5" id="KW-0472">Membrane</keyword>
<evidence type="ECO:0000313" key="8">
    <source>
        <dbReference type="Proteomes" id="UP000241771"/>
    </source>
</evidence>
<dbReference type="InterPro" id="IPR000620">
    <property type="entry name" value="EamA_dom"/>
</dbReference>
<evidence type="ECO:0000259" key="6">
    <source>
        <dbReference type="Pfam" id="PF00892"/>
    </source>
</evidence>
<gene>
    <name evidence="7" type="ORF">C9I98_02110</name>
</gene>
<sequence>MSTDFRPVAFMLISTFTLSFNGLIMKFLSGSFSTEVLGALRFIFPALIMLTILKFSGWVVPDKTNRRPIIIRSLCVVGSQLSFITALNSLTLVESVVLFSTGPLFIPLLEKLFYKTPIQAMTIFNLGLTFTGVLLQAGSTEGVNLRPELLIGLAAGGFNAMSQVSLFKGAKSTLPAAAVNGWCFLLAALILAPVATLNVVQSGGQVLHHNLLLPDASALLIAALLLLLATCTAGTQMFRAKAYKLATSSSELAPLIFTNFLFAIIWQVMFFNEEMAWNNVLGISLIILATLINTFYPRWVQRQHAAKQGPITQS</sequence>
<feature type="domain" description="EamA" evidence="6">
    <location>
        <begin position="8"/>
        <end position="135"/>
    </location>
</feature>
<proteinExistence type="predicted"/>
<dbReference type="OrthoDB" id="6019878at2"/>
<keyword evidence="3 5" id="KW-1133">Transmembrane helix</keyword>
<dbReference type="EMBL" id="PYMA01000001">
    <property type="protein sequence ID" value="PSW22081.1"/>
    <property type="molecule type" value="Genomic_DNA"/>
</dbReference>
<comment type="caution">
    <text evidence="7">The sequence shown here is derived from an EMBL/GenBank/DDBJ whole genome shotgun (WGS) entry which is preliminary data.</text>
</comment>
<feature type="transmembrane region" description="Helical" evidence="5">
    <location>
        <begin position="179"/>
        <end position="200"/>
    </location>
</feature>
<dbReference type="InterPro" id="IPR037185">
    <property type="entry name" value="EmrE-like"/>
</dbReference>
<dbReference type="Proteomes" id="UP000241771">
    <property type="component" value="Unassembled WGS sequence"/>
</dbReference>
<keyword evidence="2 5" id="KW-0812">Transmembrane</keyword>
<evidence type="ECO:0000256" key="5">
    <source>
        <dbReference type="SAM" id="Phobius"/>
    </source>
</evidence>